<dbReference type="PANTHER" id="PTHR11895:SF151">
    <property type="entry name" value="GLUTAMYL-TRNA(GLN) AMIDOTRANSFERASE SUBUNIT A"/>
    <property type="match status" value="1"/>
</dbReference>
<dbReference type="GO" id="GO:0050567">
    <property type="term" value="F:glutaminyl-tRNA synthase (glutamine-hydrolyzing) activity"/>
    <property type="evidence" value="ECO:0007669"/>
    <property type="project" value="InterPro"/>
</dbReference>
<evidence type="ECO:0000256" key="4">
    <source>
        <dbReference type="ARBA" id="ARBA00022917"/>
    </source>
</evidence>
<feature type="domain" description="Amidase" evidence="5">
    <location>
        <begin position="30"/>
        <end position="473"/>
    </location>
</feature>
<keyword evidence="3" id="KW-0067">ATP-binding</keyword>
<dbReference type="AlphaFoldDB" id="A0A0F9PBV3"/>
<keyword evidence="1" id="KW-0436">Ligase</keyword>
<evidence type="ECO:0000259" key="5">
    <source>
        <dbReference type="Pfam" id="PF01425"/>
    </source>
</evidence>
<dbReference type="GO" id="GO:0005524">
    <property type="term" value="F:ATP binding"/>
    <property type="evidence" value="ECO:0007669"/>
    <property type="project" value="UniProtKB-KW"/>
</dbReference>
<dbReference type="GO" id="GO:0005739">
    <property type="term" value="C:mitochondrion"/>
    <property type="evidence" value="ECO:0007669"/>
    <property type="project" value="UniProtKB-ARBA"/>
</dbReference>
<evidence type="ECO:0000313" key="6">
    <source>
        <dbReference type="EMBL" id="KKM90852.1"/>
    </source>
</evidence>
<dbReference type="InterPro" id="IPR023631">
    <property type="entry name" value="Amidase_dom"/>
</dbReference>
<dbReference type="PANTHER" id="PTHR11895">
    <property type="entry name" value="TRANSAMIDASE"/>
    <property type="match status" value="1"/>
</dbReference>
<dbReference type="SUPFAM" id="SSF75304">
    <property type="entry name" value="Amidase signature (AS) enzymes"/>
    <property type="match status" value="1"/>
</dbReference>
<dbReference type="GO" id="GO:0030956">
    <property type="term" value="C:glutamyl-tRNA(Gln) amidotransferase complex"/>
    <property type="evidence" value="ECO:0007669"/>
    <property type="project" value="InterPro"/>
</dbReference>
<comment type="caution">
    <text evidence="6">The sequence shown here is derived from an EMBL/GenBank/DDBJ whole genome shotgun (WGS) entry which is preliminary data.</text>
</comment>
<dbReference type="InterPro" id="IPR004412">
    <property type="entry name" value="GatA"/>
</dbReference>
<protein>
    <recommendedName>
        <fullName evidence="5">Amidase domain-containing protein</fullName>
    </recommendedName>
</protein>
<dbReference type="GO" id="GO:0006412">
    <property type="term" value="P:translation"/>
    <property type="evidence" value="ECO:0007669"/>
    <property type="project" value="UniProtKB-KW"/>
</dbReference>
<keyword evidence="4" id="KW-0648">Protein biosynthesis</keyword>
<dbReference type="Gene3D" id="3.90.1300.10">
    <property type="entry name" value="Amidase signature (AS) domain"/>
    <property type="match status" value="1"/>
</dbReference>
<accession>A0A0F9PBV3</accession>
<keyword evidence="2" id="KW-0547">Nucleotide-binding</keyword>
<name>A0A0F9PBV3_9ZZZZ</name>
<dbReference type="EMBL" id="LAZR01006618">
    <property type="protein sequence ID" value="KKM90852.1"/>
    <property type="molecule type" value="Genomic_DNA"/>
</dbReference>
<proteinExistence type="inferred from homology"/>
<dbReference type="InterPro" id="IPR036928">
    <property type="entry name" value="AS_sf"/>
</dbReference>
<evidence type="ECO:0000256" key="1">
    <source>
        <dbReference type="ARBA" id="ARBA00022598"/>
    </source>
</evidence>
<dbReference type="NCBIfam" id="TIGR00132">
    <property type="entry name" value="gatA"/>
    <property type="match status" value="1"/>
</dbReference>
<organism evidence="6">
    <name type="scientific">marine sediment metagenome</name>
    <dbReference type="NCBI Taxonomy" id="412755"/>
    <lineage>
        <taxon>unclassified sequences</taxon>
        <taxon>metagenomes</taxon>
        <taxon>ecological metagenomes</taxon>
    </lineage>
</organism>
<evidence type="ECO:0000256" key="3">
    <source>
        <dbReference type="ARBA" id="ARBA00022840"/>
    </source>
</evidence>
<reference evidence="6" key="1">
    <citation type="journal article" date="2015" name="Nature">
        <title>Complex archaea that bridge the gap between prokaryotes and eukaryotes.</title>
        <authorList>
            <person name="Spang A."/>
            <person name="Saw J.H."/>
            <person name="Jorgensen S.L."/>
            <person name="Zaremba-Niedzwiedzka K."/>
            <person name="Martijn J."/>
            <person name="Lind A.E."/>
            <person name="van Eijk R."/>
            <person name="Schleper C."/>
            <person name="Guy L."/>
            <person name="Ettema T.J."/>
        </authorList>
    </citation>
    <scope>NUCLEOTIDE SEQUENCE</scope>
</reference>
<dbReference type="HAMAP" id="MF_00120">
    <property type="entry name" value="GatA"/>
    <property type="match status" value="1"/>
</dbReference>
<dbReference type="Pfam" id="PF01425">
    <property type="entry name" value="Amidase"/>
    <property type="match status" value="1"/>
</dbReference>
<gene>
    <name evidence="6" type="ORF">LCGC14_1234420</name>
</gene>
<dbReference type="PIRSF" id="PIRSF001221">
    <property type="entry name" value="Amidase_fungi"/>
    <property type="match status" value="1"/>
</dbReference>
<sequence length="492" mass="54091">MKNSVEMHLYELSACELHNLIKGKEVSVEEVVTSLLQRIKKVEERIKAFLSFYQKEALNEARKWDKKISRGEEVGPLAGIPIAIKDNLCLDGAETSCASNILKGFYPPYSATVLNKLNKAGTILLGKTNMDEFAMGSSTENSAFQITRNPWNLETAPGGSSGGSTAAVASGEVPFALGSDTGGSIRQPAALCGVVGLKPTYGRVSRYGLIAFASSLDQIGPIAKTVRDCAYLLQAISGKDELDSTSLNYPASDYIQCLIPDLQGMKIGLPKEYFIAGIEEEVKKKVITATKVIQELGAQIEEISLPHTKYAVATYYLIATAEASSNLARYDGVGYGYRTKERTNLIDMYKRSRQEGFGDEVKRRIMLGTYVLSKGYHDDYYGKAQRVRTLIKNDFDKAFKDFDAIITPTSPTVAFNLGEKIEDPLKMYLSDVFTISANLAGIPGISIPCGFNKNSLPIGLQILGKPFDEKTILRIAYAYEQNTEWHKRRPGI</sequence>
<evidence type="ECO:0000256" key="2">
    <source>
        <dbReference type="ARBA" id="ARBA00022741"/>
    </source>
</evidence>
<dbReference type="InterPro" id="IPR000120">
    <property type="entry name" value="Amidase"/>
</dbReference>